<sequence length="117" mass="13874">MVLVICDKIYNYLLMPLKAILLLYKTILLIIFTFLIMAISNNRSLGIQKNKLLRYKLIKELYQKHKTEDIPTTVVWRKYVYPVYPISRTTLYEILCTPITSELKKIEELMLNQTKTS</sequence>
<gene>
    <name evidence="2" type="ORF">TRV642_4496</name>
</gene>
<feature type="transmembrane region" description="Helical" evidence="1">
    <location>
        <begin position="20"/>
        <end position="39"/>
    </location>
</feature>
<evidence type="ECO:0000313" key="3">
    <source>
        <dbReference type="Proteomes" id="UP001152749"/>
    </source>
</evidence>
<dbReference type="AlphaFoldDB" id="A0A9W4X546"/>
<proteinExistence type="predicted"/>
<keyword evidence="1" id="KW-0812">Transmembrane</keyword>
<keyword evidence="1" id="KW-1133">Transmembrane helix</keyword>
<keyword evidence="1" id="KW-0472">Membrane</keyword>
<evidence type="ECO:0000313" key="2">
    <source>
        <dbReference type="EMBL" id="CAI2769144.1"/>
    </source>
</evidence>
<protein>
    <submittedName>
        <fullName evidence="2">Uncharacterized protein</fullName>
    </submittedName>
</protein>
<organism evidence="2 3">
    <name type="scientific">Flavobacterium collinsii</name>
    <dbReference type="NCBI Taxonomy" id="1114861"/>
    <lineage>
        <taxon>Bacteria</taxon>
        <taxon>Pseudomonadati</taxon>
        <taxon>Bacteroidota</taxon>
        <taxon>Flavobacteriia</taxon>
        <taxon>Flavobacteriales</taxon>
        <taxon>Flavobacteriaceae</taxon>
        <taxon>Flavobacterium</taxon>
    </lineage>
</organism>
<dbReference type="KEGG" id="fcs:TRV642_4496"/>
<dbReference type="EMBL" id="OX336425">
    <property type="protein sequence ID" value="CAI2769144.1"/>
    <property type="molecule type" value="Genomic_DNA"/>
</dbReference>
<reference evidence="2" key="1">
    <citation type="submission" date="2022-09" db="EMBL/GenBank/DDBJ databases">
        <authorList>
            <person name="Duchaud E."/>
        </authorList>
    </citation>
    <scope>NUCLEOTIDE SEQUENCE</scope>
    <source>
        <strain evidence="2">TRV642</strain>
    </source>
</reference>
<name>A0A9W4X546_9FLAO</name>
<dbReference type="Proteomes" id="UP001152749">
    <property type="component" value="Chromosome"/>
</dbReference>
<evidence type="ECO:0000256" key="1">
    <source>
        <dbReference type="SAM" id="Phobius"/>
    </source>
</evidence>
<accession>A0A9W4X546</accession>